<dbReference type="PROSITE" id="PS50097">
    <property type="entry name" value="BTB"/>
    <property type="match status" value="1"/>
</dbReference>
<dbReference type="InterPro" id="IPR000210">
    <property type="entry name" value="BTB/POZ_dom"/>
</dbReference>
<dbReference type="InterPro" id="IPR043454">
    <property type="entry name" value="NPH3/RPT2-like"/>
</dbReference>
<comment type="similarity">
    <text evidence="3">Belongs to the NPH3 family.</text>
</comment>
<comment type="pathway">
    <text evidence="1">Protein modification; protein ubiquitination.</text>
</comment>
<dbReference type="Gene3D" id="3.30.710.10">
    <property type="entry name" value="Potassium Channel Kv1.1, Chain A"/>
    <property type="match status" value="1"/>
</dbReference>
<evidence type="ECO:0000259" key="4">
    <source>
        <dbReference type="PROSITE" id="PS50097"/>
    </source>
</evidence>
<feature type="domain" description="NPH3" evidence="5">
    <location>
        <begin position="191"/>
        <end position="442"/>
    </location>
</feature>
<dbReference type="Pfam" id="PF03000">
    <property type="entry name" value="NPH3"/>
    <property type="match status" value="1"/>
</dbReference>
<dbReference type="EMBL" id="JANJYI010000006">
    <property type="protein sequence ID" value="KAK2644278.1"/>
    <property type="molecule type" value="Genomic_DNA"/>
</dbReference>
<gene>
    <name evidence="6" type="ORF">Ddye_019473</name>
</gene>
<feature type="domain" description="BTB" evidence="4">
    <location>
        <begin position="5"/>
        <end position="72"/>
    </location>
</feature>
<sequence length="526" mass="60164">MQICCDLEVDVNGQQIFMVDKRILASFSGRLRNLFSKSKGSTTTTRNLKVIFHDFPGGVEGFELIARFCYNNGKIEITASNVVLLSSAAHFMEMGLHDGDGKLYLTYRIEKSLEEIDSWSWSELLLALKHCQDLLPNTDTKFILETILACLIERLALPVVASPYMPFSDDSFKRSCDTRSKDSAKNYSRKTWWFEDLLFLNVDLVDKVINMMVFQSFDHDTICKFLFYYRRSRFLNALQAEKCRVTEVVINLLSLLDRSPLSCRGLFDILRVASSLKLGKCYNNKLESLIGSQLDQATVDYLLVPSPPGKDYSYDASLVSRLVKAFLFESNSWLSMSRLNKVASLMDSYVEEVSPDPHLRPSKFAALLMVLPDSTRQSHDGLYRAIDMYLEVHTGLSREEKMRVCRALNYKKLSTDALKHLALNSKFPTRLAVQSFNINQQFKIKSLLSNTHDSLDAKQYLYAKKKLNLSAETTVKFEALQLQEMQWRVVQMEKICRIRQAQMGNIVTKPRLSSSGNARYLPKLCS</sequence>
<name>A0AAD9TYH4_9ROSI</name>
<reference evidence="6" key="1">
    <citation type="journal article" date="2023" name="Plant J.">
        <title>Genome sequences and population genomics provide insights into the demographic history, inbreeding, and mutation load of two 'living fossil' tree species of Dipteronia.</title>
        <authorList>
            <person name="Feng Y."/>
            <person name="Comes H.P."/>
            <person name="Chen J."/>
            <person name="Zhu S."/>
            <person name="Lu R."/>
            <person name="Zhang X."/>
            <person name="Li P."/>
            <person name="Qiu J."/>
            <person name="Olsen K.M."/>
            <person name="Qiu Y."/>
        </authorList>
    </citation>
    <scope>NUCLEOTIDE SEQUENCE</scope>
    <source>
        <strain evidence="6">KIB01</strain>
    </source>
</reference>
<accession>A0AAD9TYH4</accession>
<keyword evidence="2" id="KW-0833">Ubl conjugation pathway</keyword>
<dbReference type="Proteomes" id="UP001280121">
    <property type="component" value="Unassembled WGS sequence"/>
</dbReference>
<protein>
    <recommendedName>
        <fullName evidence="8">Phototropic-responsive NPH3 family protein</fullName>
    </recommendedName>
</protein>
<proteinExistence type="inferred from homology"/>
<dbReference type="SUPFAM" id="SSF54695">
    <property type="entry name" value="POZ domain"/>
    <property type="match status" value="1"/>
</dbReference>
<dbReference type="PROSITE" id="PS51649">
    <property type="entry name" value="NPH3"/>
    <property type="match status" value="1"/>
</dbReference>
<dbReference type="Pfam" id="PF00651">
    <property type="entry name" value="BTB"/>
    <property type="match status" value="1"/>
</dbReference>
<organism evidence="6 7">
    <name type="scientific">Dipteronia dyeriana</name>
    <dbReference type="NCBI Taxonomy" id="168575"/>
    <lineage>
        <taxon>Eukaryota</taxon>
        <taxon>Viridiplantae</taxon>
        <taxon>Streptophyta</taxon>
        <taxon>Embryophyta</taxon>
        <taxon>Tracheophyta</taxon>
        <taxon>Spermatophyta</taxon>
        <taxon>Magnoliopsida</taxon>
        <taxon>eudicotyledons</taxon>
        <taxon>Gunneridae</taxon>
        <taxon>Pentapetalae</taxon>
        <taxon>rosids</taxon>
        <taxon>malvids</taxon>
        <taxon>Sapindales</taxon>
        <taxon>Sapindaceae</taxon>
        <taxon>Hippocastanoideae</taxon>
        <taxon>Acereae</taxon>
        <taxon>Dipteronia</taxon>
    </lineage>
</organism>
<comment type="caution">
    <text evidence="6">The sequence shown here is derived from an EMBL/GenBank/DDBJ whole genome shotgun (WGS) entry which is preliminary data.</text>
</comment>
<evidence type="ECO:0000313" key="6">
    <source>
        <dbReference type="EMBL" id="KAK2644278.1"/>
    </source>
</evidence>
<evidence type="ECO:0000313" key="7">
    <source>
        <dbReference type="Proteomes" id="UP001280121"/>
    </source>
</evidence>
<dbReference type="AlphaFoldDB" id="A0AAD9TYH4"/>
<dbReference type="InterPro" id="IPR027356">
    <property type="entry name" value="NPH3_dom"/>
</dbReference>
<dbReference type="InterPro" id="IPR011333">
    <property type="entry name" value="SKP1/BTB/POZ_sf"/>
</dbReference>
<dbReference type="PANTHER" id="PTHR32370">
    <property type="entry name" value="OS12G0117600 PROTEIN"/>
    <property type="match status" value="1"/>
</dbReference>
<evidence type="ECO:0000256" key="2">
    <source>
        <dbReference type="ARBA" id="ARBA00022786"/>
    </source>
</evidence>
<evidence type="ECO:0000256" key="1">
    <source>
        <dbReference type="ARBA" id="ARBA00004906"/>
    </source>
</evidence>
<keyword evidence="7" id="KW-1185">Reference proteome</keyword>
<dbReference type="SMART" id="SM00225">
    <property type="entry name" value="BTB"/>
    <property type="match status" value="1"/>
</dbReference>
<evidence type="ECO:0008006" key="8">
    <source>
        <dbReference type="Google" id="ProtNLM"/>
    </source>
</evidence>
<evidence type="ECO:0000259" key="5">
    <source>
        <dbReference type="PROSITE" id="PS51649"/>
    </source>
</evidence>
<evidence type="ECO:0000256" key="3">
    <source>
        <dbReference type="PROSITE-ProRule" id="PRU00982"/>
    </source>
</evidence>